<evidence type="ECO:0000256" key="17">
    <source>
        <dbReference type="ARBA" id="ARBA00032255"/>
    </source>
</evidence>
<evidence type="ECO:0000256" key="9">
    <source>
        <dbReference type="ARBA" id="ARBA00022553"/>
    </source>
</evidence>
<dbReference type="EC" id="1.3.1.74" evidence="5"/>
<evidence type="ECO:0000256" key="29">
    <source>
        <dbReference type="ARBA" id="ARBA00048591"/>
    </source>
</evidence>
<organism evidence="36 37">
    <name type="scientific">Sitophilus oryzae</name>
    <name type="common">Rice weevil</name>
    <name type="synonym">Curculio oryzae</name>
    <dbReference type="NCBI Taxonomy" id="7048"/>
    <lineage>
        <taxon>Eukaryota</taxon>
        <taxon>Metazoa</taxon>
        <taxon>Ecdysozoa</taxon>
        <taxon>Arthropoda</taxon>
        <taxon>Hexapoda</taxon>
        <taxon>Insecta</taxon>
        <taxon>Pterygota</taxon>
        <taxon>Neoptera</taxon>
        <taxon>Endopterygota</taxon>
        <taxon>Coleoptera</taxon>
        <taxon>Polyphaga</taxon>
        <taxon>Cucujiformia</taxon>
        <taxon>Curculionidae</taxon>
        <taxon>Dryophthorinae</taxon>
        <taxon>Sitophilus</taxon>
    </lineage>
</organism>
<dbReference type="OrthoDB" id="809632at2759"/>
<dbReference type="CDD" id="cd08294">
    <property type="entry name" value="leukotriene_B4_DH_like"/>
    <property type="match status" value="1"/>
</dbReference>
<gene>
    <name evidence="37" type="primary">LOC115880470</name>
</gene>
<comment type="catalytic activity">
    <reaction evidence="25">
        <text>dodecanal + NADP(+) = (2E)-dodecenal + NADPH + H(+)</text>
        <dbReference type="Rhea" id="RHEA:50784"/>
        <dbReference type="ChEBI" id="CHEBI:15378"/>
        <dbReference type="ChEBI" id="CHEBI:27836"/>
        <dbReference type="ChEBI" id="CHEBI:57783"/>
        <dbReference type="ChEBI" id="CHEBI:58349"/>
        <dbReference type="ChEBI" id="CHEBI:133741"/>
    </reaction>
    <physiologicalReaction direction="right-to-left" evidence="25">
        <dbReference type="Rhea" id="RHEA:50786"/>
    </physiologicalReaction>
</comment>
<comment type="catalytic activity">
    <reaction evidence="23">
        <text>leukotriene B4 + NADP(+) = 12-oxo-leukotriene B4 + NADPH + H(+)</text>
        <dbReference type="Rhea" id="RHEA:50608"/>
        <dbReference type="ChEBI" id="CHEBI:15378"/>
        <dbReference type="ChEBI" id="CHEBI:57461"/>
        <dbReference type="ChEBI" id="CHEBI:57783"/>
        <dbReference type="ChEBI" id="CHEBI:58349"/>
        <dbReference type="ChEBI" id="CHEBI:133309"/>
    </reaction>
    <physiologicalReaction direction="left-to-right" evidence="23">
        <dbReference type="Rhea" id="RHEA:50609"/>
    </physiologicalReaction>
</comment>
<comment type="subcellular location">
    <subcellularLocation>
        <location evidence="1">Cytoplasm</location>
    </subcellularLocation>
</comment>
<dbReference type="Pfam" id="PF16884">
    <property type="entry name" value="ADH_N_2"/>
    <property type="match status" value="1"/>
</dbReference>
<comment type="catalytic activity">
    <reaction evidence="29">
        <text>20-hydroxy-leukotriene B4 + NADP(+) = 12-oxo-20-hydroxy-leukotriene B4 + NADPH + H(+)</text>
        <dbReference type="Rhea" id="RHEA:51208"/>
        <dbReference type="ChEBI" id="CHEBI:15378"/>
        <dbReference type="ChEBI" id="CHEBI:57460"/>
        <dbReference type="ChEBI" id="CHEBI:57783"/>
        <dbReference type="ChEBI" id="CHEBI:58349"/>
        <dbReference type="ChEBI" id="CHEBI:133346"/>
    </reaction>
    <physiologicalReaction direction="left-to-right" evidence="29">
        <dbReference type="Rhea" id="RHEA:51209"/>
    </physiologicalReaction>
</comment>
<comment type="catalytic activity">
    <reaction evidence="31">
        <text>(5S,12S)-dihydroxy-(6E,10E,12E,14Z)-eicosatetraenoate + NADP(+) = 12-oxo-(5S)-hydroxy-(6E,8E,10E,14Z)-eicosatetraenoate + NADPH + H(+)</text>
        <dbReference type="Rhea" id="RHEA:51212"/>
        <dbReference type="ChEBI" id="CHEBI:15378"/>
        <dbReference type="ChEBI" id="CHEBI:57783"/>
        <dbReference type="ChEBI" id="CHEBI:58349"/>
        <dbReference type="ChEBI" id="CHEBI:133974"/>
        <dbReference type="ChEBI" id="CHEBI:133975"/>
    </reaction>
    <physiologicalReaction direction="left-to-right" evidence="31">
        <dbReference type="Rhea" id="RHEA:51213"/>
    </physiologicalReaction>
</comment>
<dbReference type="GO" id="GO:0006693">
    <property type="term" value="P:prostaglandin metabolic process"/>
    <property type="evidence" value="ECO:0007669"/>
    <property type="project" value="UniProtKB-KW"/>
</dbReference>
<evidence type="ECO:0000256" key="2">
    <source>
        <dbReference type="ARBA" id="ARBA00010460"/>
    </source>
</evidence>
<keyword evidence="11" id="KW-0521">NADP</keyword>
<evidence type="ECO:0000256" key="20">
    <source>
        <dbReference type="ARBA" id="ARBA00047461"/>
    </source>
</evidence>
<dbReference type="Pfam" id="PF00107">
    <property type="entry name" value="ADH_zinc_N"/>
    <property type="match status" value="1"/>
</dbReference>
<evidence type="ECO:0000256" key="32">
    <source>
        <dbReference type="ARBA" id="ARBA00049070"/>
    </source>
</evidence>
<comment type="catalytic activity">
    <reaction evidence="32">
        <text>13,14-dihydro-15-oxo-prostaglandin E1 + NADP(+) = 15-oxoprostaglandin E1 + NADPH + H(+)</text>
        <dbReference type="Rhea" id="RHEA:50584"/>
        <dbReference type="ChEBI" id="CHEBI:15378"/>
        <dbReference type="ChEBI" id="CHEBI:57401"/>
        <dbReference type="ChEBI" id="CHEBI:57783"/>
        <dbReference type="ChEBI" id="CHEBI:58349"/>
        <dbReference type="ChEBI" id="CHEBI:133408"/>
    </reaction>
    <physiologicalReaction direction="right-to-left" evidence="32">
        <dbReference type="Rhea" id="RHEA:50586"/>
    </physiologicalReaction>
</comment>
<protein>
    <recommendedName>
        <fullName evidence="6">Prostaglandin reductase 1</fullName>
        <ecNumber evidence="4">1.3.1.48</ecNumber>
        <ecNumber evidence="5">1.3.1.74</ecNumber>
    </recommendedName>
    <alternativeName>
        <fullName evidence="19">15-oxoprostaglandin 13-reductase</fullName>
    </alternativeName>
    <alternativeName>
        <fullName evidence="17">Dithiolethione-inducible gene 1 protein</fullName>
    </alternativeName>
    <alternativeName>
        <fullName evidence="16">Leukotriene B4 12-hydroxydehydrogenase</fullName>
    </alternativeName>
    <alternativeName>
        <fullName evidence="18">NAD(P)H-dependent alkenal/one oxidoreductase</fullName>
    </alternativeName>
</protein>
<evidence type="ECO:0000256" key="25">
    <source>
        <dbReference type="ARBA" id="ARBA00047903"/>
    </source>
</evidence>
<evidence type="ECO:0000256" key="13">
    <source>
        <dbReference type="ARBA" id="ARBA00023002"/>
    </source>
</evidence>
<evidence type="ECO:0000256" key="24">
    <source>
        <dbReference type="ARBA" id="ARBA00047878"/>
    </source>
</evidence>
<dbReference type="InterPro" id="IPR020843">
    <property type="entry name" value="ER"/>
</dbReference>
<dbReference type="GO" id="GO:0005737">
    <property type="term" value="C:cytoplasm"/>
    <property type="evidence" value="ECO:0007669"/>
    <property type="project" value="UniProtKB-SubCell"/>
</dbReference>
<evidence type="ECO:0000256" key="23">
    <source>
        <dbReference type="ARBA" id="ARBA00047871"/>
    </source>
</evidence>
<dbReference type="Gene3D" id="3.40.50.720">
    <property type="entry name" value="NAD(P)-binding Rossmann-like Domain"/>
    <property type="match status" value="1"/>
</dbReference>
<keyword evidence="8" id="KW-0644">Prostaglandin metabolism</keyword>
<dbReference type="PANTHER" id="PTHR43205:SF7">
    <property type="entry name" value="PROSTAGLANDIN REDUCTASE 1"/>
    <property type="match status" value="1"/>
</dbReference>
<dbReference type="InterPro" id="IPR045010">
    <property type="entry name" value="MDR_fam"/>
</dbReference>
<evidence type="ECO:0000256" key="21">
    <source>
        <dbReference type="ARBA" id="ARBA00047617"/>
    </source>
</evidence>
<dbReference type="SUPFAM" id="SSF50129">
    <property type="entry name" value="GroES-like"/>
    <property type="match status" value="2"/>
</dbReference>
<comment type="catalytic activity">
    <reaction evidence="20">
        <text>octanal + NADP(+) = (2E)-octenal + NADPH + H(+)</text>
        <dbReference type="Rhea" id="RHEA:50780"/>
        <dbReference type="ChEBI" id="CHEBI:15378"/>
        <dbReference type="ChEBI" id="CHEBI:17935"/>
        <dbReference type="ChEBI" id="CHEBI:57783"/>
        <dbReference type="ChEBI" id="CHEBI:58349"/>
        <dbReference type="ChEBI" id="CHEBI:61748"/>
    </reaction>
    <physiologicalReaction direction="right-to-left" evidence="20">
        <dbReference type="Rhea" id="RHEA:50782"/>
    </physiologicalReaction>
</comment>
<accession>A0A6J2XR40</accession>
<evidence type="ECO:0000256" key="6">
    <source>
        <dbReference type="ARBA" id="ARBA00020651"/>
    </source>
</evidence>
<dbReference type="Gene3D" id="3.90.180.10">
    <property type="entry name" value="Medium-chain alcohol dehydrogenases, catalytic domain"/>
    <property type="match status" value="1"/>
</dbReference>
<dbReference type="FunFam" id="3.40.50.720:FF:000121">
    <property type="entry name" value="Prostaglandin reductase 2"/>
    <property type="match status" value="1"/>
</dbReference>
<comment type="catalytic activity">
    <reaction evidence="26">
        <text>nonan-2-one + NADP(+) = (3E)-nonen-2-one + NADPH + H(+)</text>
        <dbReference type="Rhea" id="RHEA:50616"/>
        <dbReference type="ChEBI" id="CHEBI:15378"/>
        <dbReference type="ChEBI" id="CHEBI:57783"/>
        <dbReference type="ChEBI" id="CHEBI:58349"/>
        <dbReference type="ChEBI" id="CHEBI:77927"/>
        <dbReference type="ChEBI" id="CHEBI:133457"/>
    </reaction>
    <physiologicalReaction direction="right-to-left" evidence="26">
        <dbReference type="Rhea" id="RHEA:50618"/>
    </physiologicalReaction>
</comment>
<dbReference type="InterPro" id="IPR036291">
    <property type="entry name" value="NAD(P)-bd_dom_sf"/>
</dbReference>
<evidence type="ECO:0000259" key="35">
    <source>
        <dbReference type="SMART" id="SM00829"/>
    </source>
</evidence>
<dbReference type="InterPro" id="IPR014190">
    <property type="entry name" value="PTGR1"/>
</dbReference>
<evidence type="ECO:0000313" key="36">
    <source>
        <dbReference type="Proteomes" id="UP000504635"/>
    </source>
</evidence>
<dbReference type="Proteomes" id="UP000504635">
    <property type="component" value="Unplaced"/>
</dbReference>
<keyword evidence="12" id="KW-0007">Acetylation</keyword>
<keyword evidence="9" id="KW-0597">Phosphoprotein</keyword>
<dbReference type="GO" id="GO:0047522">
    <property type="term" value="F:15-oxoprostaglandin 13-reductase [NAD(P)+] activity"/>
    <property type="evidence" value="ECO:0007669"/>
    <property type="project" value="UniProtKB-EC"/>
</dbReference>
<evidence type="ECO:0000256" key="28">
    <source>
        <dbReference type="ARBA" id="ARBA00048387"/>
    </source>
</evidence>
<comment type="subunit">
    <text evidence="3">Monomer or homodimer.</text>
</comment>
<dbReference type="RefSeq" id="XP_030753536.1">
    <property type="nucleotide sequence ID" value="XM_030897676.1"/>
</dbReference>
<evidence type="ECO:0000256" key="14">
    <source>
        <dbReference type="ARBA" id="ARBA00023098"/>
    </source>
</evidence>
<evidence type="ECO:0000256" key="30">
    <source>
        <dbReference type="ARBA" id="ARBA00048953"/>
    </source>
</evidence>
<evidence type="ECO:0000256" key="19">
    <source>
        <dbReference type="ARBA" id="ARBA00033119"/>
    </source>
</evidence>
<dbReference type="PANTHER" id="PTHR43205">
    <property type="entry name" value="PROSTAGLANDIN REDUCTASE"/>
    <property type="match status" value="1"/>
</dbReference>
<evidence type="ECO:0000256" key="16">
    <source>
        <dbReference type="ARBA" id="ARBA00031851"/>
    </source>
</evidence>
<dbReference type="EC" id="1.3.1.48" evidence="4"/>
<sequence length="354" mass="38910">MLKFSLRLDLARGCSKLSDSTMVKAKVYIFQRQFNGFPKEGDLKLVEEELPPIKDGEFLSQAVYLSVDPYMRKYAENLTLGQPFIGRQIAKIIESKNPNFPVGRHVFGNFGWRTHTISSGVFEDKPLNFPVKLLPDFQGLPLSLGLGVLGMPGNTAYFGLIDICQPKAGETVVVSGAAGAVGHHAGQIAKILGCRVIGIAGSDEKIKWLKDELGFDAVINYKTQDVAKVLPEIAPEKIDVYFDNVGGEISAIVLKNMKVFGRVSVCGSISGYNDSNAKASIIQGTITTQQLRLQGFLVSSYIDRWPEAFEQNLKWIKEGKLKYRETVTKGFENMFSAFTDMLKGGNIGKAVVEA</sequence>
<proteinExistence type="inferred from homology"/>
<comment type="catalytic activity">
    <reaction evidence="21">
        <text>decanal + NADP(+) = (2E)-decenal + NADPH + H(+)</text>
        <dbReference type="Rhea" id="RHEA:50612"/>
        <dbReference type="ChEBI" id="CHEBI:15378"/>
        <dbReference type="ChEBI" id="CHEBI:31457"/>
        <dbReference type="ChEBI" id="CHEBI:57783"/>
        <dbReference type="ChEBI" id="CHEBI:58349"/>
        <dbReference type="ChEBI" id="CHEBI:133455"/>
    </reaction>
    <physiologicalReaction direction="right-to-left" evidence="21">
        <dbReference type="Rhea" id="RHEA:50614"/>
    </physiologicalReaction>
</comment>
<comment type="similarity">
    <text evidence="2">Belongs to the NADP-dependent oxidoreductase L4BD family.</text>
</comment>
<dbReference type="InParanoid" id="A0A6J2XR40"/>
<comment type="catalytic activity">
    <reaction evidence="30">
        <text>6-trans-leukotriene B4 + NADP(+) = 12-oxo-(5S)-hydroxy-(6E,8E,10E,14Z)-eicosatetraenoate + NADPH + H(+)</text>
        <dbReference type="Rhea" id="RHEA:51204"/>
        <dbReference type="ChEBI" id="CHEBI:15378"/>
        <dbReference type="ChEBI" id="CHEBI:57783"/>
        <dbReference type="ChEBI" id="CHEBI:58349"/>
        <dbReference type="ChEBI" id="CHEBI:90723"/>
        <dbReference type="ChEBI" id="CHEBI:133974"/>
    </reaction>
    <physiologicalReaction direction="left-to-right" evidence="30">
        <dbReference type="Rhea" id="RHEA:51205"/>
    </physiologicalReaction>
</comment>
<evidence type="ECO:0000256" key="33">
    <source>
        <dbReference type="ARBA" id="ARBA00049179"/>
    </source>
</evidence>
<dbReference type="InterPro" id="IPR011032">
    <property type="entry name" value="GroES-like_sf"/>
</dbReference>
<dbReference type="SMART" id="SM00829">
    <property type="entry name" value="PKS_ER"/>
    <property type="match status" value="1"/>
</dbReference>
<evidence type="ECO:0000256" key="4">
    <source>
        <dbReference type="ARBA" id="ARBA00011981"/>
    </source>
</evidence>
<evidence type="ECO:0000256" key="8">
    <source>
        <dbReference type="ARBA" id="ARBA00022501"/>
    </source>
</evidence>
<keyword evidence="7" id="KW-0963">Cytoplasm</keyword>
<evidence type="ECO:0000256" key="27">
    <source>
        <dbReference type="ARBA" id="ARBA00048290"/>
    </source>
</evidence>
<comment type="catalytic activity">
    <reaction evidence="24">
        <text>13,14-dihydro-15-oxo-prostaglandin F1alpha + NADP(+) = 15-oxoprostaglandin F1alpha + NADPH + H(+)</text>
        <dbReference type="Rhea" id="RHEA:50592"/>
        <dbReference type="ChEBI" id="CHEBI:15378"/>
        <dbReference type="ChEBI" id="CHEBI:57783"/>
        <dbReference type="ChEBI" id="CHEBI:58349"/>
        <dbReference type="ChEBI" id="CHEBI:79072"/>
        <dbReference type="ChEBI" id="CHEBI:133411"/>
    </reaction>
    <physiologicalReaction direction="right-to-left" evidence="24">
        <dbReference type="Rhea" id="RHEA:50594"/>
    </physiologicalReaction>
</comment>
<keyword evidence="10" id="KW-0276">Fatty acid metabolism</keyword>
<comment type="catalytic activity">
    <reaction evidence="33">
        <text>an n-alkanal + NADP(+) = an alk-2-enal + NADPH + H(+)</text>
        <dbReference type="Rhea" id="RHEA:13737"/>
        <dbReference type="ChEBI" id="CHEBI:12834"/>
        <dbReference type="ChEBI" id="CHEBI:13757"/>
        <dbReference type="ChEBI" id="CHEBI:15378"/>
        <dbReference type="ChEBI" id="CHEBI:57783"/>
        <dbReference type="ChEBI" id="CHEBI:58349"/>
        <dbReference type="EC" id="1.3.1.74"/>
    </reaction>
    <physiologicalReaction direction="right-to-left" evidence="33">
        <dbReference type="Rhea" id="RHEA:13739"/>
    </physiologicalReaction>
</comment>
<evidence type="ECO:0000256" key="10">
    <source>
        <dbReference type="ARBA" id="ARBA00022832"/>
    </source>
</evidence>
<evidence type="ECO:0000256" key="3">
    <source>
        <dbReference type="ARBA" id="ARBA00011852"/>
    </source>
</evidence>
<evidence type="ECO:0000256" key="11">
    <source>
        <dbReference type="ARBA" id="ARBA00022857"/>
    </source>
</evidence>
<dbReference type="KEGG" id="soy:115880470"/>
<evidence type="ECO:0000256" key="18">
    <source>
        <dbReference type="ARBA" id="ARBA00032297"/>
    </source>
</evidence>
<name>A0A6J2XR40_SITOR</name>
<dbReference type="GO" id="GO:0032440">
    <property type="term" value="F:2-alkenal reductase [NAD(P)H] activity"/>
    <property type="evidence" value="ECO:0007669"/>
    <property type="project" value="UniProtKB-EC"/>
</dbReference>
<evidence type="ECO:0000256" key="15">
    <source>
        <dbReference type="ARBA" id="ARBA00023278"/>
    </source>
</evidence>
<dbReference type="SMR" id="A0A6J2XR40"/>
<comment type="catalytic activity">
    <reaction evidence="22">
        <text>pentan-2-one + NADP(+) = (E)-pent-3-en-2-one + NADPH + H(+)</text>
        <dbReference type="Rhea" id="RHEA:50788"/>
        <dbReference type="ChEBI" id="CHEBI:15378"/>
        <dbReference type="ChEBI" id="CHEBI:16472"/>
        <dbReference type="ChEBI" id="CHEBI:57783"/>
        <dbReference type="ChEBI" id="CHEBI:58349"/>
        <dbReference type="ChEBI" id="CHEBI:145276"/>
    </reaction>
    <physiologicalReaction direction="right-to-left" evidence="22">
        <dbReference type="Rhea" id="RHEA:50790"/>
    </physiologicalReaction>
</comment>
<comment type="catalytic activity">
    <reaction evidence="28">
        <text>4-hydroxynonanal + NADP(+) = (E)-4-hydroxynon-2-enal + NADPH + H(+)</text>
        <dbReference type="Rhea" id="RHEA:64736"/>
        <dbReference type="ChEBI" id="CHEBI:15378"/>
        <dbReference type="ChEBI" id="CHEBI:57783"/>
        <dbReference type="ChEBI" id="CHEBI:58349"/>
        <dbReference type="ChEBI" id="CHEBI:58968"/>
        <dbReference type="ChEBI" id="CHEBI:156112"/>
    </reaction>
    <physiologicalReaction direction="right-to-left" evidence="28">
        <dbReference type="Rhea" id="RHEA:64738"/>
    </physiologicalReaction>
</comment>
<dbReference type="GeneID" id="115880470"/>
<dbReference type="InterPro" id="IPR041694">
    <property type="entry name" value="ADH_N_2"/>
</dbReference>
<dbReference type="AlphaFoldDB" id="A0A6J2XR40"/>
<comment type="catalytic activity">
    <reaction evidence="34">
        <text>hexanal + NADP(+) = (E)-hex-2-enal + NADPH + H(+)</text>
        <dbReference type="Rhea" id="RHEA:50776"/>
        <dbReference type="ChEBI" id="CHEBI:15378"/>
        <dbReference type="ChEBI" id="CHEBI:28913"/>
        <dbReference type="ChEBI" id="CHEBI:57783"/>
        <dbReference type="ChEBI" id="CHEBI:58349"/>
        <dbReference type="ChEBI" id="CHEBI:88528"/>
    </reaction>
    <physiologicalReaction direction="right-to-left" evidence="34">
        <dbReference type="Rhea" id="RHEA:50778"/>
    </physiologicalReaction>
</comment>
<evidence type="ECO:0000256" key="5">
    <source>
        <dbReference type="ARBA" id="ARBA00012410"/>
    </source>
</evidence>
<evidence type="ECO:0000256" key="31">
    <source>
        <dbReference type="ARBA" id="ARBA00049068"/>
    </source>
</evidence>
<comment type="catalytic activity">
    <reaction evidence="27">
        <text>13,14-dihydro-15-oxo-PGF2alpha + NADP(+) = 15-oxoprostaglandin F2alpha + NADPH + H(+)</text>
        <dbReference type="Rhea" id="RHEA:50588"/>
        <dbReference type="ChEBI" id="CHEBI:15378"/>
        <dbReference type="ChEBI" id="CHEBI:57783"/>
        <dbReference type="ChEBI" id="CHEBI:58349"/>
        <dbReference type="ChEBI" id="CHEBI:133374"/>
        <dbReference type="ChEBI" id="CHEBI:133409"/>
    </reaction>
    <physiologicalReaction direction="right-to-left" evidence="27">
        <dbReference type="Rhea" id="RHEA:50590"/>
    </physiologicalReaction>
</comment>
<evidence type="ECO:0000256" key="1">
    <source>
        <dbReference type="ARBA" id="ARBA00004496"/>
    </source>
</evidence>
<reference evidence="37" key="1">
    <citation type="submission" date="2025-08" db="UniProtKB">
        <authorList>
            <consortium name="RefSeq"/>
        </authorList>
    </citation>
    <scope>IDENTIFICATION</scope>
    <source>
        <tissue evidence="37">Gonads</tissue>
    </source>
</reference>
<keyword evidence="14" id="KW-0443">Lipid metabolism</keyword>
<feature type="domain" description="Enoyl reductase (ER)" evidence="35">
    <location>
        <begin position="41"/>
        <end position="352"/>
    </location>
</feature>
<evidence type="ECO:0000313" key="37">
    <source>
        <dbReference type="RefSeq" id="XP_030753536.1"/>
    </source>
</evidence>
<keyword evidence="13" id="KW-0560">Oxidoreductase</keyword>
<evidence type="ECO:0000256" key="26">
    <source>
        <dbReference type="ARBA" id="ARBA00048066"/>
    </source>
</evidence>
<keyword evidence="36" id="KW-1185">Reference proteome</keyword>
<evidence type="ECO:0000256" key="12">
    <source>
        <dbReference type="ARBA" id="ARBA00022990"/>
    </source>
</evidence>
<evidence type="ECO:0000256" key="7">
    <source>
        <dbReference type="ARBA" id="ARBA00022490"/>
    </source>
</evidence>
<evidence type="ECO:0000256" key="22">
    <source>
        <dbReference type="ARBA" id="ARBA00047742"/>
    </source>
</evidence>
<evidence type="ECO:0000256" key="34">
    <source>
        <dbReference type="ARBA" id="ARBA00049368"/>
    </source>
</evidence>
<dbReference type="InterPro" id="IPR013149">
    <property type="entry name" value="ADH-like_C"/>
</dbReference>
<dbReference type="SUPFAM" id="SSF51735">
    <property type="entry name" value="NAD(P)-binding Rossmann-fold domains"/>
    <property type="match status" value="1"/>
</dbReference>
<keyword evidence="15" id="KW-0379">Hydroxylation</keyword>